<comment type="caution">
    <text evidence="1">The sequence shown here is derived from an EMBL/GenBank/DDBJ whole genome shotgun (WGS) entry which is preliminary data.</text>
</comment>
<evidence type="ECO:0000313" key="2">
    <source>
        <dbReference type="Proteomes" id="UP001479290"/>
    </source>
</evidence>
<evidence type="ECO:0000313" key="1">
    <source>
        <dbReference type="EMBL" id="KAK9968750.1"/>
    </source>
</evidence>
<organism evidence="1 2">
    <name type="scientific">Culter alburnus</name>
    <name type="common">Topmouth culter</name>
    <dbReference type="NCBI Taxonomy" id="194366"/>
    <lineage>
        <taxon>Eukaryota</taxon>
        <taxon>Metazoa</taxon>
        <taxon>Chordata</taxon>
        <taxon>Craniata</taxon>
        <taxon>Vertebrata</taxon>
        <taxon>Euteleostomi</taxon>
        <taxon>Actinopterygii</taxon>
        <taxon>Neopterygii</taxon>
        <taxon>Teleostei</taxon>
        <taxon>Ostariophysi</taxon>
        <taxon>Cypriniformes</taxon>
        <taxon>Xenocyprididae</taxon>
        <taxon>Xenocypridinae</taxon>
        <taxon>Culter</taxon>
    </lineage>
</organism>
<proteinExistence type="predicted"/>
<dbReference type="EMBL" id="JAWDJR010000010">
    <property type="protein sequence ID" value="KAK9968750.1"/>
    <property type="molecule type" value="Genomic_DNA"/>
</dbReference>
<reference evidence="1 2" key="1">
    <citation type="submission" date="2024-05" db="EMBL/GenBank/DDBJ databases">
        <title>A high-quality chromosomal-level genome assembly of Topmouth culter (Culter alburnus).</title>
        <authorList>
            <person name="Zhao H."/>
        </authorList>
    </citation>
    <scope>NUCLEOTIDE SEQUENCE [LARGE SCALE GENOMIC DNA]</scope>
    <source>
        <strain evidence="1">CATC2023</strain>
        <tissue evidence="1">Muscle</tissue>
    </source>
</reference>
<dbReference type="PANTHER" id="PTHR40387">
    <property type="entry name" value="PROTEIN FAM240B"/>
    <property type="match status" value="1"/>
</dbReference>
<name>A0AAW2A4Y7_CULAL</name>
<dbReference type="PANTHER" id="PTHR40387:SF1">
    <property type="entry name" value="PROTEIN FAM240B"/>
    <property type="match status" value="1"/>
</dbReference>
<protein>
    <submittedName>
        <fullName evidence="1">Uncharacterized protein</fullName>
    </submittedName>
</protein>
<gene>
    <name evidence="1" type="ORF">ABG768_003058</name>
</gene>
<dbReference type="InterPro" id="IPR040261">
    <property type="entry name" value="FAM240"/>
</dbReference>
<accession>A0AAW2A4Y7</accession>
<dbReference type="AlphaFoldDB" id="A0AAW2A4Y7"/>
<sequence>MINLACIHDKYGLKKFWEEKIESHVQRTGNEDSRLKNSALSKLREEWVQRLQFRNQHVIETMREEQIRRAQRVQGILRV</sequence>
<keyword evidence="2" id="KW-1185">Reference proteome</keyword>
<dbReference type="Proteomes" id="UP001479290">
    <property type="component" value="Unassembled WGS sequence"/>
</dbReference>